<dbReference type="Proteomes" id="UP000177273">
    <property type="component" value="Unassembled WGS sequence"/>
</dbReference>
<feature type="domain" description="S1 motif" evidence="1">
    <location>
        <begin position="2"/>
        <end position="71"/>
    </location>
</feature>
<name>A0A9Q5JFX2_9LACT</name>
<dbReference type="Pfam" id="PF00575">
    <property type="entry name" value="S1"/>
    <property type="match status" value="1"/>
</dbReference>
<dbReference type="InterPro" id="IPR003029">
    <property type="entry name" value="S1_domain"/>
</dbReference>
<keyword evidence="3" id="KW-1185">Reference proteome</keyword>
<sequence>MGDVVDVTVTGVQNYGAFVKFNDDCHGLIHISEIKSGYTKNIMETVEVGQKAKAQIIDIDEYTGKISLSLRTLEDKPQTHVTRRKRRYKSKKNQIGFESLANQLDKWVEENTEYLKSQSKKG</sequence>
<proteinExistence type="predicted"/>
<gene>
    <name evidence="2" type="ORF">BG262_04045</name>
</gene>
<dbReference type="GO" id="GO:0006412">
    <property type="term" value="P:translation"/>
    <property type="evidence" value="ECO:0007669"/>
    <property type="project" value="TreeGrafter"/>
</dbReference>
<dbReference type="RefSeq" id="WP_070788130.1">
    <property type="nucleotide sequence ID" value="NZ_CP075561.1"/>
</dbReference>
<dbReference type="PANTHER" id="PTHR10724:SF10">
    <property type="entry name" value="S1 RNA-BINDING DOMAIN-CONTAINING PROTEIN 1"/>
    <property type="match status" value="1"/>
</dbReference>
<dbReference type="Gene3D" id="2.40.50.140">
    <property type="entry name" value="Nucleic acid-binding proteins"/>
    <property type="match status" value="1"/>
</dbReference>
<organism evidence="2 3">
    <name type="scientific">Floricoccus penangensis</name>
    <dbReference type="NCBI Taxonomy" id="1859475"/>
    <lineage>
        <taxon>Bacteria</taxon>
        <taxon>Bacillati</taxon>
        <taxon>Bacillota</taxon>
        <taxon>Bacilli</taxon>
        <taxon>Lactobacillales</taxon>
        <taxon>Streptococcaceae</taxon>
        <taxon>Floricoccus</taxon>
    </lineage>
</organism>
<dbReference type="GO" id="GO:0003735">
    <property type="term" value="F:structural constituent of ribosome"/>
    <property type="evidence" value="ECO:0007669"/>
    <property type="project" value="TreeGrafter"/>
</dbReference>
<dbReference type="NCBIfam" id="NF040579">
    <property type="entry name" value="S1_dom_CvfD"/>
    <property type="match status" value="1"/>
</dbReference>
<dbReference type="SMART" id="SM00316">
    <property type="entry name" value="S1"/>
    <property type="match status" value="1"/>
</dbReference>
<reference evidence="3" key="1">
    <citation type="submission" date="2016-09" db="EMBL/GenBank/DDBJ databases">
        <title>Draft genome sequence of a novel species of the family Streptococcaceae isolated from flowers.</title>
        <authorList>
            <person name="Chuah L.-O."/>
            <person name="Yap K.-P."/>
            <person name="Thong K.L."/>
            <person name="Liong M.T."/>
            <person name="Ahmad R."/>
            <person name="Rusul G."/>
        </authorList>
    </citation>
    <scope>NUCLEOTIDE SEQUENCE [LARGE SCALE GENOMIC DNA]</scope>
    <source>
        <strain evidence="3">HibF3</strain>
    </source>
</reference>
<evidence type="ECO:0000313" key="3">
    <source>
        <dbReference type="Proteomes" id="UP000177273"/>
    </source>
</evidence>
<dbReference type="OrthoDB" id="9810507at2"/>
<accession>A0A9Q5JFX2</accession>
<dbReference type="InterPro" id="IPR050437">
    <property type="entry name" value="Ribos_protein_bS1-like"/>
</dbReference>
<comment type="caution">
    <text evidence="2">The sequence shown here is derived from an EMBL/GenBank/DDBJ whole genome shotgun (WGS) entry which is preliminary data.</text>
</comment>
<dbReference type="InterPro" id="IPR012340">
    <property type="entry name" value="NA-bd_OB-fold"/>
</dbReference>
<evidence type="ECO:0000313" key="2">
    <source>
        <dbReference type="EMBL" id="OFI46193.1"/>
    </source>
</evidence>
<dbReference type="AlphaFoldDB" id="A0A9Q5JFX2"/>
<dbReference type="SUPFAM" id="SSF50249">
    <property type="entry name" value="Nucleic acid-binding proteins"/>
    <property type="match status" value="1"/>
</dbReference>
<dbReference type="PROSITE" id="PS50126">
    <property type="entry name" value="S1"/>
    <property type="match status" value="1"/>
</dbReference>
<dbReference type="GO" id="GO:0003729">
    <property type="term" value="F:mRNA binding"/>
    <property type="evidence" value="ECO:0007669"/>
    <property type="project" value="TreeGrafter"/>
</dbReference>
<protein>
    <submittedName>
        <fullName evidence="2">General stress protein</fullName>
    </submittedName>
</protein>
<dbReference type="EMBL" id="MKIQ01000028">
    <property type="protein sequence ID" value="OFI46193.1"/>
    <property type="molecule type" value="Genomic_DNA"/>
</dbReference>
<evidence type="ECO:0000259" key="1">
    <source>
        <dbReference type="PROSITE" id="PS50126"/>
    </source>
</evidence>
<dbReference type="CDD" id="cd00164">
    <property type="entry name" value="S1_like"/>
    <property type="match status" value="1"/>
</dbReference>
<dbReference type="PANTHER" id="PTHR10724">
    <property type="entry name" value="30S RIBOSOMAL PROTEIN S1"/>
    <property type="match status" value="1"/>
</dbReference>